<sequence length="474" mass="52148">MNSMQRQFAKARGKGGTNTAKVSVFLNDFEDADQMLTKIIEASKAWRDAWVSILTIQLGTVSLFEELYDPIVGASDGHGHEPALTPQSQIDRTTKLKEAYGELKTDLLEEVIMVDARIIKPAGDAKEFLQPLRKTIKKRENKRVDWERHMDKVNSLQAKKLKRTDRENVALAKAEEEMARASEAFKVADDSLREKLPPLIAAAFSIIPHLLAVQIMIQNTLLAQYYTILHNYCEENGFQSPPPSMEDVMSVWGQDFKPIQQQVERITCIARGKVVHQSMSLGSAPTPGKSITGLNVRNGFSRRASSQGKVSAPASPNMEARDASETRDARMRIPSSASIPAVAPPAPEPSPSPEPTPTYASPDYSTHLTPVSSYASHSPAGPTMDYFQRSSNMGASAAAKKKAPPPPPKRIGSQNSGLYATALYSFEGQNQGDLSFREGDQIKVVKKTDSTDDWWEGELRGVKGSFPANYCKIV</sequence>
<dbReference type="FunFam" id="2.30.30.40:FF:000100">
    <property type="entry name" value="SH3 domain-containing YSC84-like protein 1"/>
    <property type="match status" value="1"/>
</dbReference>
<dbReference type="Gene3D" id="2.30.30.40">
    <property type="entry name" value="SH3 Domains"/>
    <property type="match status" value="1"/>
</dbReference>
<dbReference type="Pfam" id="PF00018">
    <property type="entry name" value="SH3_1"/>
    <property type="match status" value="1"/>
</dbReference>
<feature type="compositionally biased region" description="Basic and acidic residues" evidence="4">
    <location>
        <begin position="319"/>
        <end position="331"/>
    </location>
</feature>
<dbReference type="GO" id="GO:0031097">
    <property type="term" value="C:medial cortex"/>
    <property type="evidence" value="ECO:0007669"/>
    <property type="project" value="TreeGrafter"/>
</dbReference>
<dbReference type="GO" id="GO:1990528">
    <property type="term" value="C:Rvs161p-Rvs167p complex"/>
    <property type="evidence" value="ECO:0007669"/>
    <property type="project" value="TreeGrafter"/>
</dbReference>
<comment type="caution">
    <text evidence="7">The sequence shown here is derived from an EMBL/GenBank/DDBJ whole genome shotgun (WGS) entry which is preliminary data.</text>
</comment>
<dbReference type="SUPFAM" id="SSF103657">
    <property type="entry name" value="BAR/IMD domain-like"/>
    <property type="match status" value="1"/>
</dbReference>
<dbReference type="InterPro" id="IPR036028">
    <property type="entry name" value="SH3-like_dom_sf"/>
</dbReference>
<dbReference type="PROSITE" id="PS51021">
    <property type="entry name" value="BAR"/>
    <property type="match status" value="1"/>
</dbReference>
<dbReference type="GO" id="GO:0006897">
    <property type="term" value="P:endocytosis"/>
    <property type="evidence" value="ECO:0007669"/>
    <property type="project" value="InterPro"/>
</dbReference>
<dbReference type="InterPro" id="IPR001452">
    <property type="entry name" value="SH3_domain"/>
</dbReference>
<evidence type="ECO:0000256" key="3">
    <source>
        <dbReference type="SAM" id="Coils"/>
    </source>
</evidence>
<dbReference type="GO" id="GO:0097320">
    <property type="term" value="P:plasma membrane tubulation"/>
    <property type="evidence" value="ECO:0007669"/>
    <property type="project" value="TreeGrafter"/>
</dbReference>
<evidence type="ECO:0000256" key="1">
    <source>
        <dbReference type="ARBA" id="ARBA00022443"/>
    </source>
</evidence>
<proteinExistence type="predicted"/>
<dbReference type="STRING" id="2656787.A0A370U1E3"/>
<gene>
    <name evidence="7" type="ORF">BP5553_01575</name>
</gene>
<dbReference type="GO" id="GO:0043332">
    <property type="term" value="C:mating projection tip"/>
    <property type="evidence" value="ECO:0007669"/>
    <property type="project" value="TreeGrafter"/>
</dbReference>
<dbReference type="PANTHER" id="PTHR47174">
    <property type="entry name" value="BRIDGING INTEGRATOR 3"/>
    <property type="match status" value="1"/>
</dbReference>
<accession>A0A370U1E3</accession>
<dbReference type="Pfam" id="PF03114">
    <property type="entry name" value="BAR"/>
    <property type="match status" value="1"/>
</dbReference>
<dbReference type="PROSITE" id="PS50002">
    <property type="entry name" value="SH3"/>
    <property type="match status" value="1"/>
</dbReference>
<keyword evidence="1 2" id="KW-0728">SH3 domain</keyword>
<evidence type="ECO:0000259" key="6">
    <source>
        <dbReference type="PROSITE" id="PS51021"/>
    </source>
</evidence>
<dbReference type="PRINTS" id="PR00452">
    <property type="entry name" value="SH3DOMAIN"/>
</dbReference>
<dbReference type="InterPro" id="IPR027267">
    <property type="entry name" value="AH/BAR_dom_sf"/>
</dbReference>
<keyword evidence="3" id="KW-0175">Coiled coil</keyword>
<dbReference type="SMART" id="SM00326">
    <property type="entry name" value="SH3"/>
    <property type="match status" value="1"/>
</dbReference>
<reference evidence="7 8" key="1">
    <citation type="journal article" date="2018" name="IMA Fungus">
        <title>IMA Genome-F 9: Draft genome sequence of Annulohypoxylon stygium, Aspergillus mulundensis, Berkeleyomyces basicola (syn. Thielaviopsis basicola), Ceratocystis smalleyi, two Cercospora beticola strains, Coleophoma cylindrospora, Fusarium fracticaudum, Phialophora cf. hyalina, and Morchella septimelata.</title>
        <authorList>
            <person name="Wingfield B.D."/>
            <person name="Bills G.F."/>
            <person name="Dong Y."/>
            <person name="Huang W."/>
            <person name="Nel W.J."/>
            <person name="Swalarsk-Parry B.S."/>
            <person name="Vaghefi N."/>
            <person name="Wilken P.M."/>
            <person name="An Z."/>
            <person name="de Beer Z.W."/>
            <person name="De Vos L."/>
            <person name="Chen L."/>
            <person name="Duong T.A."/>
            <person name="Gao Y."/>
            <person name="Hammerbacher A."/>
            <person name="Kikkert J.R."/>
            <person name="Li Y."/>
            <person name="Li H."/>
            <person name="Li K."/>
            <person name="Li Q."/>
            <person name="Liu X."/>
            <person name="Ma X."/>
            <person name="Naidoo K."/>
            <person name="Pethybridge S.J."/>
            <person name="Sun J."/>
            <person name="Steenkamp E.T."/>
            <person name="van der Nest M.A."/>
            <person name="van Wyk S."/>
            <person name="Wingfield M.J."/>
            <person name="Xiong C."/>
            <person name="Yue Q."/>
            <person name="Zhang X."/>
        </authorList>
    </citation>
    <scope>NUCLEOTIDE SEQUENCE [LARGE SCALE GENOMIC DNA]</scope>
    <source>
        <strain evidence="7 8">BP 5553</strain>
    </source>
</reference>
<dbReference type="InterPro" id="IPR004148">
    <property type="entry name" value="BAR_dom"/>
</dbReference>
<dbReference type="GeneID" id="43594424"/>
<dbReference type="GO" id="GO:0051666">
    <property type="term" value="P:actin cortical patch localization"/>
    <property type="evidence" value="ECO:0007669"/>
    <property type="project" value="InterPro"/>
</dbReference>
<feature type="coiled-coil region" evidence="3">
    <location>
        <begin position="164"/>
        <end position="191"/>
    </location>
</feature>
<evidence type="ECO:0000313" key="7">
    <source>
        <dbReference type="EMBL" id="RDL41596.1"/>
    </source>
</evidence>
<evidence type="ECO:0000256" key="4">
    <source>
        <dbReference type="SAM" id="MobiDB-lite"/>
    </source>
</evidence>
<feature type="compositionally biased region" description="Pro residues" evidence="4">
    <location>
        <begin position="342"/>
        <end position="356"/>
    </location>
</feature>
<dbReference type="RefSeq" id="XP_031874252.1">
    <property type="nucleotide sequence ID" value="XM_032010198.1"/>
</dbReference>
<dbReference type="EMBL" id="NPIC01000001">
    <property type="protein sequence ID" value="RDL41596.1"/>
    <property type="molecule type" value="Genomic_DNA"/>
</dbReference>
<organism evidence="7 8">
    <name type="scientific">Venustampulla echinocandica</name>
    <dbReference type="NCBI Taxonomy" id="2656787"/>
    <lineage>
        <taxon>Eukaryota</taxon>
        <taxon>Fungi</taxon>
        <taxon>Dikarya</taxon>
        <taxon>Ascomycota</taxon>
        <taxon>Pezizomycotina</taxon>
        <taxon>Leotiomycetes</taxon>
        <taxon>Helotiales</taxon>
        <taxon>Pleuroascaceae</taxon>
        <taxon>Venustampulla</taxon>
    </lineage>
</organism>
<dbReference type="Proteomes" id="UP000254866">
    <property type="component" value="Unassembled WGS sequence"/>
</dbReference>
<dbReference type="GO" id="GO:0008289">
    <property type="term" value="F:lipid binding"/>
    <property type="evidence" value="ECO:0007669"/>
    <property type="project" value="TreeGrafter"/>
</dbReference>
<dbReference type="SUPFAM" id="SSF50044">
    <property type="entry name" value="SH3-domain"/>
    <property type="match status" value="1"/>
</dbReference>
<evidence type="ECO:0000313" key="8">
    <source>
        <dbReference type="Proteomes" id="UP000254866"/>
    </source>
</evidence>
<name>A0A370U1E3_9HELO</name>
<evidence type="ECO:0008006" key="9">
    <source>
        <dbReference type="Google" id="ProtNLM"/>
    </source>
</evidence>
<feature type="domain" description="BAR" evidence="6">
    <location>
        <begin position="7"/>
        <end position="242"/>
    </location>
</feature>
<dbReference type="Gene3D" id="1.20.1270.60">
    <property type="entry name" value="Arfaptin homology (AH) domain/BAR domain"/>
    <property type="match status" value="1"/>
</dbReference>
<dbReference type="CDD" id="cd07599">
    <property type="entry name" value="BAR_Rvs167p"/>
    <property type="match status" value="1"/>
</dbReference>
<feature type="domain" description="SH3" evidence="5">
    <location>
        <begin position="415"/>
        <end position="474"/>
    </location>
</feature>
<feature type="compositionally biased region" description="Polar residues" evidence="4">
    <location>
        <begin position="363"/>
        <end position="376"/>
    </location>
</feature>
<dbReference type="InterPro" id="IPR046982">
    <property type="entry name" value="BIN3/RVS161-like"/>
</dbReference>
<evidence type="ECO:0000256" key="2">
    <source>
        <dbReference type="PROSITE-ProRule" id="PRU00192"/>
    </source>
</evidence>
<feature type="region of interest" description="Disordered" evidence="4">
    <location>
        <begin position="301"/>
        <end position="415"/>
    </location>
</feature>
<evidence type="ECO:0000259" key="5">
    <source>
        <dbReference type="PROSITE" id="PS50002"/>
    </source>
</evidence>
<dbReference type="AlphaFoldDB" id="A0A370U1E3"/>
<dbReference type="GO" id="GO:0030479">
    <property type="term" value="C:actin cortical patch"/>
    <property type="evidence" value="ECO:0007669"/>
    <property type="project" value="TreeGrafter"/>
</dbReference>
<dbReference type="OrthoDB" id="10255128at2759"/>
<keyword evidence="8" id="KW-1185">Reference proteome</keyword>
<protein>
    <recommendedName>
        <fullName evidence="9">SH3-domain-containing protein</fullName>
    </recommendedName>
</protein>
<dbReference type="PANTHER" id="PTHR47174:SF2">
    <property type="entry name" value="SH3 DOMAIN SIGNALLING PROTEIN (AFU_ORTHOLOGUE AFUA_5G07670)"/>
    <property type="match status" value="1"/>
</dbReference>